<dbReference type="SUPFAM" id="SSF55724">
    <property type="entry name" value="Mog1p/PsbP-like"/>
    <property type="match status" value="1"/>
</dbReference>
<evidence type="ECO:0000313" key="3">
    <source>
        <dbReference type="EMBL" id="GMH79666.1"/>
    </source>
</evidence>
<dbReference type="OrthoDB" id="2014109at2759"/>
<organism evidence="3 4">
    <name type="scientific">Triparma laevis f. longispina</name>
    <dbReference type="NCBI Taxonomy" id="1714387"/>
    <lineage>
        <taxon>Eukaryota</taxon>
        <taxon>Sar</taxon>
        <taxon>Stramenopiles</taxon>
        <taxon>Ochrophyta</taxon>
        <taxon>Bolidophyceae</taxon>
        <taxon>Parmales</taxon>
        <taxon>Triparmaceae</taxon>
        <taxon>Triparma</taxon>
    </lineage>
</organism>
<protein>
    <recommendedName>
        <fullName evidence="2">PsbP C-terminal domain-containing protein</fullName>
    </recommendedName>
</protein>
<dbReference type="InterPro" id="IPR002683">
    <property type="entry name" value="PsbP_C"/>
</dbReference>
<keyword evidence="4" id="KW-1185">Reference proteome</keyword>
<keyword evidence="1" id="KW-0812">Transmembrane</keyword>
<feature type="transmembrane region" description="Helical" evidence="1">
    <location>
        <begin position="29"/>
        <end position="48"/>
    </location>
</feature>
<dbReference type="PANTHER" id="PTHR31407:SF16">
    <property type="entry name" value="PSBP DOMAIN-CONTAINING PROTEIN 7, CHLOROPLASTIC"/>
    <property type="match status" value="1"/>
</dbReference>
<dbReference type="AlphaFoldDB" id="A0A9W7B037"/>
<evidence type="ECO:0000256" key="1">
    <source>
        <dbReference type="SAM" id="Phobius"/>
    </source>
</evidence>
<dbReference type="NCBIfam" id="NF040946">
    <property type="entry name" value="PSII_PsbP"/>
    <property type="match status" value="1"/>
</dbReference>
<accession>A0A9W7B037</accession>
<dbReference type="Pfam" id="PF01789">
    <property type="entry name" value="PsbP"/>
    <property type="match status" value="1"/>
</dbReference>
<feature type="domain" description="PsbP C-terminal" evidence="2">
    <location>
        <begin position="99"/>
        <end position="241"/>
    </location>
</feature>
<dbReference type="EMBL" id="BRXW01000921">
    <property type="protein sequence ID" value="GMH79666.1"/>
    <property type="molecule type" value="Genomic_DNA"/>
</dbReference>
<dbReference type="InterPro" id="IPR016123">
    <property type="entry name" value="Mog1/PsbP_a/b/a-sand"/>
</dbReference>
<proteinExistence type="predicted"/>
<reference evidence="4" key="1">
    <citation type="journal article" date="2023" name="Commun. Biol.">
        <title>Genome analysis of Parmales, the sister group of diatoms, reveals the evolutionary specialization of diatoms from phago-mixotrophs to photoautotrophs.</title>
        <authorList>
            <person name="Ban H."/>
            <person name="Sato S."/>
            <person name="Yoshikawa S."/>
            <person name="Yamada K."/>
            <person name="Nakamura Y."/>
            <person name="Ichinomiya M."/>
            <person name="Sato N."/>
            <person name="Blanc-Mathieu R."/>
            <person name="Endo H."/>
            <person name="Kuwata A."/>
            <person name="Ogata H."/>
        </authorList>
    </citation>
    <scope>NUCLEOTIDE SEQUENCE [LARGE SCALE GENOMIC DNA]</scope>
    <source>
        <strain evidence="4">NIES 3700</strain>
    </source>
</reference>
<dbReference type="Gene3D" id="3.40.1000.10">
    <property type="entry name" value="Mog1/PsbP, alpha/beta/alpha sandwich"/>
    <property type="match status" value="1"/>
</dbReference>
<keyword evidence="1" id="KW-1133">Transmembrane helix</keyword>
<gene>
    <name evidence="3" type="ORF">TrLO_g1233</name>
</gene>
<dbReference type="Proteomes" id="UP001165122">
    <property type="component" value="Unassembled WGS sequence"/>
</dbReference>
<dbReference type="GO" id="GO:0005509">
    <property type="term" value="F:calcium ion binding"/>
    <property type="evidence" value="ECO:0007669"/>
    <property type="project" value="InterPro"/>
</dbReference>
<evidence type="ECO:0000313" key="4">
    <source>
        <dbReference type="Proteomes" id="UP001165122"/>
    </source>
</evidence>
<dbReference type="GO" id="GO:0015979">
    <property type="term" value="P:photosynthesis"/>
    <property type="evidence" value="ECO:0007669"/>
    <property type="project" value="InterPro"/>
</dbReference>
<evidence type="ECO:0000259" key="2">
    <source>
        <dbReference type="Pfam" id="PF01789"/>
    </source>
</evidence>
<dbReference type="GO" id="GO:0019898">
    <property type="term" value="C:extrinsic component of membrane"/>
    <property type="evidence" value="ECO:0007669"/>
    <property type="project" value="InterPro"/>
</dbReference>
<comment type="caution">
    <text evidence="3">The sequence shown here is derived from an EMBL/GenBank/DDBJ whole genome shotgun (WGS) entry which is preliminary data.</text>
</comment>
<keyword evidence="1" id="KW-0472">Membrane</keyword>
<dbReference type="GO" id="GO:0009523">
    <property type="term" value="C:photosystem II"/>
    <property type="evidence" value="ECO:0007669"/>
    <property type="project" value="InterPro"/>
</dbReference>
<sequence>MKSYPSTTSAQISGRISIASFPTQSSQMLALRLILIIYLTSTVISYAPRALNRASFVREGVKGLVGVSAASVVGLVGRPQAVIASEEVDRVTTRMGGLLEKYQDSRGGWIINSPSGWNKFDGEPGAYDVKWQDLVTPNENIKVTSTPVTGEISSIGKLGSISDLGPKLAAKRNAKLISSSDRLTDGIQFYTFEFEVEATKAHQFLQLSVSKGKIWSLDANAVGAERWEKRKAIYENVLASFMPKLS</sequence>
<name>A0A9W7B037_9STRA</name>
<dbReference type="PANTHER" id="PTHR31407">
    <property type="match status" value="1"/>
</dbReference>